<dbReference type="InterPro" id="IPR011944">
    <property type="entry name" value="Steroid_delta5-4_isomerase"/>
</dbReference>
<dbReference type="AlphaFoldDB" id="A0A8E6B778"/>
<reference evidence="2" key="1">
    <citation type="submission" date="2021-05" db="EMBL/GenBank/DDBJ databases">
        <title>Complete genome sequence of the cellulolytic planctomycete Telmatocola sphagniphila SP2T and characterization of the first cellulase from planctomycetes.</title>
        <authorList>
            <person name="Rakitin A.L."/>
            <person name="Beletsky A.V."/>
            <person name="Naumoff D.G."/>
            <person name="Kulichevskaya I.S."/>
            <person name="Mardanov A.V."/>
            <person name="Ravin N.V."/>
            <person name="Dedysh S.N."/>
        </authorList>
    </citation>
    <scope>NUCLEOTIDE SEQUENCE</scope>
    <source>
        <strain evidence="2">SP2T</strain>
    </source>
</reference>
<evidence type="ECO:0000313" key="2">
    <source>
        <dbReference type="EMBL" id="QVL31818.1"/>
    </source>
</evidence>
<gene>
    <name evidence="2" type="ORF">KIH39_23765</name>
</gene>
<evidence type="ECO:0000259" key="1">
    <source>
        <dbReference type="Pfam" id="PF13474"/>
    </source>
</evidence>
<dbReference type="Gene3D" id="3.10.450.50">
    <property type="match status" value="1"/>
</dbReference>
<dbReference type="Proteomes" id="UP000676194">
    <property type="component" value="Chromosome"/>
</dbReference>
<evidence type="ECO:0000313" key="3">
    <source>
        <dbReference type="Proteomes" id="UP000676194"/>
    </source>
</evidence>
<dbReference type="NCBIfam" id="TIGR02246">
    <property type="entry name" value="SgcJ/EcaC family oxidoreductase"/>
    <property type="match status" value="1"/>
</dbReference>
<accession>A0A8E6B778</accession>
<keyword evidence="3" id="KW-1185">Reference proteome</keyword>
<dbReference type="EMBL" id="CP074694">
    <property type="protein sequence ID" value="QVL31818.1"/>
    <property type="molecule type" value="Genomic_DNA"/>
</dbReference>
<dbReference type="RefSeq" id="WP_213496145.1">
    <property type="nucleotide sequence ID" value="NZ_CP074694.1"/>
</dbReference>
<name>A0A8E6B778_9BACT</name>
<dbReference type="InterPro" id="IPR032710">
    <property type="entry name" value="NTF2-like_dom_sf"/>
</dbReference>
<feature type="domain" description="SnoaL-like" evidence="1">
    <location>
        <begin position="41"/>
        <end position="150"/>
    </location>
</feature>
<protein>
    <submittedName>
        <fullName evidence="2">SgcJ/EcaC family oxidoreductase</fullName>
    </submittedName>
</protein>
<sequence>MRARWLGAFTLLSLFSAGLLFGWAERHSVAQDKNGPNEKEVRQAVVDLVNAFNEGDAKKVAASFAVNAEYIDDDTTRIEGRAEIEKMYKKFFDENKGAKVQITLQGVRKITDTVALEDGEAVVTVVDKATQSTQGFALVMSKFDGKWLIASFREFPQTQNPVPPSERLASLDWLLGDWIDEGADSVVTFSTKWSKDKNYLLRDYTVKYKGKESLTGWQRIGVDPLTGQIKGWSFDSDSGNGETIWTKHGDEWIVKATGVTSDGDYASATHLIKIINKDRVQWKVMHRIVGDQLEPDSEMYLVRKPAIK</sequence>
<organism evidence="2 3">
    <name type="scientific">Telmatocola sphagniphila</name>
    <dbReference type="NCBI Taxonomy" id="1123043"/>
    <lineage>
        <taxon>Bacteria</taxon>
        <taxon>Pseudomonadati</taxon>
        <taxon>Planctomycetota</taxon>
        <taxon>Planctomycetia</taxon>
        <taxon>Gemmatales</taxon>
        <taxon>Gemmataceae</taxon>
    </lineage>
</organism>
<dbReference type="InterPro" id="IPR037401">
    <property type="entry name" value="SnoaL-like"/>
</dbReference>
<dbReference type="KEGG" id="tsph:KIH39_23765"/>
<proteinExistence type="predicted"/>
<dbReference type="SUPFAM" id="SSF54427">
    <property type="entry name" value="NTF2-like"/>
    <property type="match status" value="1"/>
</dbReference>
<dbReference type="Pfam" id="PF13474">
    <property type="entry name" value="SnoaL_3"/>
    <property type="match status" value="1"/>
</dbReference>